<keyword evidence="3" id="KW-1185">Reference proteome</keyword>
<dbReference type="Gene3D" id="3.30.450.180">
    <property type="match status" value="1"/>
</dbReference>
<reference evidence="3" key="1">
    <citation type="journal article" date="2019" name="Int. J. Syst. Evol. Microbiol.">
        <title>The Global Catalogue of Microorganisms (GCM) 10K type strain sequencing project: providing services to taxonomists for standard genome sequencing and annotation.</title>
        <authorList>
            <consortium name="The Broad Institute Genomics Platform"/>
            <consortium name="The Broad Institute Genome Sequencing Center for Infectious Disease"/>
            <person name="Wu L."/>
            <person name="Ma J."/>
        </authorList>
    </citation>
    <scope>NUCLEOTIDE SEQUENCE [LARGE SCALE GENOMIC DNA]</scope>
    <source>
        <strain evidence="3">JCM 18303</strain>
    </source>
</reference>
<evidence type="ECO:0000313" key="3">
    <source>
        <dbReference type="Proteomes" id="UP001428817"/>
    </source>
</evidence>
<dbReference type="Proteomes" id="UP001428817">
    <property type="component" value="Unassembled WGS sequence"/>
</dbReference>
<dbReference type="InterPro" id="IPR010982">
    <property type="entry name" value="Lambda_DNA-bd_dom_sf"/>
</dbReference>
<dbReference type="EMBL" id="BAABJP010000007">
    <property type="protein sequence ID" value="GAA5151906.1"/>
    <property type="molecule type" value="Genomic_DNA"/>
</dbReference>
<dbReference type="InterPro" id="IPR041413">
    <property type="entry name" value="MLTR_LBD"/>
</dbReference>
<feature type="domain" description="HTH cro/C1-type" evidence="1">
    <location>
        <begin position="13"/>
        <end position="85"/>
    </location>
</feature>
<dbReference type="RefSeq" id="WP_185066577.1">
    <property type="nucleotide sequence ID" value="NZ_BAABJP010000007.1"/>
</dbReference>
<organism evidence="2 3">
    <name type="scientific">Pseudonocardia eucalypti</name>
    <dbReference type="NCBI Taxonomy" id="648755"/>
    <lineage>
        <taxon>Bacteria</taxon>
        <taxon>Bacillati</taxon>
        <taxon>Actinomycetota</taxon>
        <taxon>Actinomycetes</taxon>
        <taxon>Pseudonocardiales</taxon>
        <taxon>Pseudonocardiaceae</taxon>
        <taxon>Pseudonocardia</taxon>
    </lineage>
</organism>
<evidence type="ECO:0000259" key="1">
    <source>
        <dbReference type="SMART" id="SM00530"/>
    </source>
</evidence>
<comment type="caution">
    <text evidence="2">The sequence shown here is derived from an EMBL/GenBank/DDBJ whole genome shotgun (WGS) entry which is preliminary data.</text>
</comment>
<proteinExistence type="predicted"/>
<name>A0ABP9PWI8_9PSEU</name>
<gene>
    <name evidence="2" type="ORF">GCM10023321_19760</name>
</gene>
<dbReference type="Pfam" id="PF13560">
    <property type="entry name" value="HTH_31"/>
    <property type="match status" value="1"/>
</dbReference>
<dbReference type="SMART" id="SM00530">
    <property type="entry name" value="HTH_XRE"/>
    <property type="match status" value="1"/>
</dbReference>
<dbReference type="PANTHER" id="PTHR35010">
    <property type="entry name" value="BLL4672 PROTEIN-RELATED"/>
    <property type="match status" value="1"/>
</dbReference>
<dbReference type="InterPro" id="IPR001387">
    <property type="entry name" value="Cro/C1-type_HTH"/>
</dbReference>
<dbReference type="CDD" id="cd00093">
    <property type="entry name" value="HTH_XRE"/>
    <property type="match status" value="1"/>
</dbReference>
<protein>
    <submittedName>
        <fullName evidence="2">Helix-turn-helix transcriptional regulator</fullName>
    </submittedName>
</protein>
<accession>A0ABP9PWI8</accession>
<dbReference type="Pfam" id="PF17765">
    <property type="entry name" value="MLTR_LBD"/>
    <property type="match status" value="1"/>
</dbReference>
<dbReference type="Gene3D" id="1.10.260.40">
    <property type="entry name" value="lambda repressor-like DNA-binding domains"/>
    <property type="match status" value="1"/>
</dbReference>
<sequence>MDTAIRRQELAGFLRSRRERLTPDQVGLPAIGRRRTPGLRREEVAQLAGVGVTWYTWLEQGRDIRASEQVLGAIAGTLRLDPYERTHLFALAGAPEPPMRKECASVEPSVHAILAKLEPYPAAVHNARTDILAHNRAYNWLMGVDDLPFEDRNALLQCFTNPSWRVRMPDWADRMPVAVAEFRAQMADHVGEPAWKALVKRLRRESGEFEQLWTQHEVRPMRNQTKRFLHPEAGPLHFEFTHLWLGQRGSHRLTTYTPADERTAARLGG</sequence>
<dbReference type="PANTHER" id="PTHR35010:SF2">
    <property type="entry name" value="BLL4672 PROTEIN"/>
    <property type="match status" value="1"/>
</dbReference>
<dbReference type="SUPFAM" id="SSF47413">
    <property type="entry name" value="lambda repressor-like DNA-binding domains"/>
    <property type="match status" value="1"/>
</dbReference>
<evidence type="ECO:0000313" key="2">
    <source>
        <dbReference type="EMBL" id="GAA5151906.1"/>
    </source>
</evidence>